<name>D4XAE3_9BURK</name>
<dbReference type="Proteomes" id="UP000004510">
    <property type="component" value="Unassembled WGS sequence"/>
</dbReference>
<reference evidence="2" key="1">
    <citation type="submission" date="2010-03" db="EMBL/GenBank/DDBJ databases">
        <title>Complete sequence of Mobiluncus curtisii ATCC 43063.</title>
        <authorList>
            <person name="Muzny D."/>
            <person name="Qin X."/>
            <person name="Deng J."/>
            <person name="Jiang H."/>
            <person name="Liu Y."/>
            <person name="Qu J."/>
            <person name="Song X.-Z."/>
            <person name="Zhang L."/>
            <person name="Thornton R."/>
            <person name="Coyle M."/>
            <person name="Francisco L."/>
            <person name="Jackson L."/>
            <person name="Javaid M."/>
            <person name="Korchina V."/>
            <person name="Kovar C."/>
            <person name="Mata R."/>
            <person name="Mathew T."/>
            <person name="Ngo R."/>
            <person name="Nguyen L."/>
            <person name="Nguyen N."/>
            <person name="Okwuonu G."/>
            <person name="Ongeri F."/>
            <person name="Pham C."/>
            <person name="Simmons D."/>
            <person name="Wilczek-Boney K."/>
            <person name="Hale W."/>
            <person name="Jakkamsetti A."/>
            <person name="Pham P."/>
            <person name="Ruth R."/>
            <person name="San Lucas F."/>
            <person name="Warren J."/>
            <person name="Zhang J."/>
            <person name="Zhao Z."/>
            <person name="Zhou C."/>
            <person name="Zhu D."/>
            <person name="Lee S."/>
            <person name="Bess C."/>
            <person name="Blankenburg K."/>
            <person name="Forbes L."/>
            <person name="Fu Q."/>
            <person name="Gubbala S."/>
            <person name="Hirani K."/>
            <person name="Jayaseelan J.C."/>
            <person name="Lara F."/>
            <person name="Munidasa M."/>
            <person name="Palculict T."/>
            <person name="Patil S."/>
            <person name="Pu L.-L."/>
            <person name="Saada N."/>
            <person name="Tang L."/>
            <person name="Weissenberger G."/>
            <person name="Zhu Y."/>
            <person name="Hemphill L."/>
            <person name="Shang Y."/>
            <person name="Youmans B."/>
            <person name="Ayvaz T."/>
            <person name="Ross M."/>
            <person name="Santibanez J."/>
            <person name="Aqrawi P."/>
            <person name="Gross S."/>
            <person name="Joshi V."/>
            <person name="Fowler G."/>
            <person name="Nazareth L."/>
            <person name="Reid J."/>
            <person name="Worley K."/>
            <person name="Petrosino J."/>
            <person name="Highlander S."/>
            <person name="Gibbs R."/>
            <person name="Gibbs R."/>
        </authorList>
    </citation>
    <scope>NUCLEOTIDE SEQUENCE [LARGE SCALE GENOMIC DNA]</scope>
    <source>
        <strain evidence="2">ATCC 43553</strain>
    </source>
</reference>
<dbReference type="PATRIC" id="fig|742159.3.peg.3390"/>
<gene>
    <name evidence="1" type="ORF">HMPREF0004_2440</name>
</gene>
<organism evidence="1 2">
    <name type="scientific">Achromobacter piechaudii ATCC 43553</name>
    <dbReference type="NCBI Taxonomy" id="742159"/>
    <lineage>
        <taxon>Bacteria</taxon>
        <taxon>Pseudomonadati</taxon>
        <taxon>Pseudomonadota</taxon>
        <taxon>Betaproteobacteria</taxon>
        <taxon>Burkholderiales</taxon>
        <taxon>Alcaligenaceae</taxon>
        <taxon>Achromobacter</taxon>
    </lineage>
</organism>
<evidence type="ECO:0000313" key="1">
    <source>
        <dbReference type="EMBL" id="EFF76408.1"/>
    </source>
</evidence>
<dbReference type="AlphaFoldDB" id="D4XAE3"/>
<comment type="caution">
    <text evidence="1">The sequence shown here is derived from an EMBL/GenBank/DDBJ whole genome shotgun (WGS) entry which is preliminary data.</text>
</comment>
<proteinExistence type="predicted"/>
<sequence length="60" mass="7163">MLGRKYPSEDAEYEESGRMTYPGYHWGNDDRLVRVHKRLARLILRDLRRAARATTDNKEQ</sequence>
<protein>
    <submittedName>
        <fullName evidence="1">Uncharacterized protein</fullName>
    </submittedName>
</protein>
<dbReference type="HOGENOM" id="CLU_2930467_0_0_4"/>
<accession>D4XAE3</accession>
<dbReference type="EMBL" id="ADMS01000052">
    <property type="protein sequence ID" value="EFF76408.1"/>
    <property type="molecule type" value="Genomic_DNA"/>
</dbReference>
<evidence type="ECO:0000313" key="2">
    <source>
        <dbReference type="Proteomes" id="UP000004510"/>
    </source>
</evidence>